<proteinExistence type="predicted"/>
<dbReference type="AlphaFoldDB" id="A0A1X2GGF7"/>
<organism evidence="2 3">
    <name type="scientific">Hesseltinella vesiculosa</name>
    <dbReference type="NCBI Taxonomy" id="101127"/>
    <lineage>
        <taxon>Eukaryota</taxon>
        <taxon>Fungi</taxon>
        <taxon>Fungi incertae sedis</taxon>
        <taxon>Mucoromycota</taxon>
        <taxon>Mucoromycotina</taxon>
        <taxon>Mucoromycetes</taxon>
        <taxon>Mucorales</taxon>
        <taxon>Cunninghamellaceae</taxon>
        <taxon>Hesseltinella</taxon>
    </lineage>
</organism>
<evidence type="ECO:0000313" key="3">
    <source>
        <dbReference type="Proteomes" id="UP000242146"/>
    </source>
</evidence>
<evidence type="ECO:0000313" key="2">
    <source>
        <dbReference type="EMBL" id="ORX53139.1"/>
    </source>
</evidence>
<name>A0A1X2GGF7_9FUNG</name>
<feature type="transmembrane region" description="Helical" evidence="1">
    <location>
        <begin position="65"/>
        <end position="84"/>
    </location>
</feature>
<comment type="caution">
    <text evidence="2">The sequence shown here is derived from an EMBL/GenBank/DDBJ whole genome shotgun (WGS) entry which is preliminary data.</text>
</comment>
<sequence length="140" mass="16406">MATPKATRNVRFLGFLLFDVLAWLVQPMATSRSPIFLFFFLKQTEVFLFGLLSFGLHFTKLNQSISFLLFPLLCLFLMRCRYHFRTDAPVPLPLSSQKKKKKSLMVPWHSNETPSLSPSQCFHDFFFIFGWCISFAYFNL</sequence>
<protein>
    <submittedName>
        <fullName evidence="2">Uncharacterized protein</fullName>
    </submittedName>
</protein>
<keyword evidence="1" id="KW-0472">Membrane</keyword>
<keyword evidence="3" id="KW-1185">Reference proteome</keyword>
<feature type="transmembrane region" description="Helical" evidence="1">
    <location>
        <begin position="12"/>
        <end position="29"/>
    </location>
</feature>
<reference evidence="2 3" key="1">
    <citation type="submission" date="2016-07" db="EMBL/GenBank/DDBJ databases">
        <title>Pervasive Adenine N6-methylation of Active Genes in Fungi.</title>
        <authorList>
            <consortium name="DOE Joint Genome Institute"/>
            <person name="Mondo S.J."/>
            <person name="Dannebaum R.O."/>
            <person name="Kuo R.C."/>
            <person name="Labutti K."/>
            <person name="Haridas S."/>
            <person name="Kuo A."/>
            <person name="Salamov A."/>
            <person name="Ahrendt S.R."/>
            <person name="Lipzen A."/>
            <person name="Sullivan W."/>
            <person name="Andreopoulos W.B."/>
            <person name="Clum A."/>
            <person name="Lindquist E."/>
            <person name="Daum C."/>
            <person name="Ramamoorthy G.K."/>
            <person name="Gryganskyi A."/>
            <person name="Culley D."/>
            <person name="Magnuson J.K."/>
            <person name="James T.Y."/>
            <person name="O'Malley M.A."/>
            <person name="Stajich J.E."/>
            <person name="Spatafora J.W."/>
            <person name="Visel A."/>
            <person name="Grigoriev I.V."/>
        </authorList>
    </citation>
    <scope>NUCLEOTIDE SEQUENCE [LARGE SCALE GENOMIC DNA]</scope>
    <source>
        <strain evidence="2 3">NRRL 3301</strain>
    </source>
</reference>
<accession>A0A1X2GGF7</accession>
<evidence type="ECO:0000256" key="1">
    <source>
        <dbReference type="SAM" id="Phobius"/>
    </source>
</evidence>
<keyword evidence="1" id="KW-1133">Transmembrane helix</keyword>
<feature type="non-terminal residue" evidence="2">
    <location>
        <position position="140"/>
    </location>
</feature>
<keyword evidence="1" id="KW-0812">Transmembrane</keyword>
<gene>
    <name evidence="2" type="ORF">DM01DRAFT_84406</name>
</gene>
<dbReference type="Proteomes" id="UP000242146">
    <property type="component" value="Unassembled WGS sequence"/>
</dbReference>
<dbReference type="EMBL" id="MCGT01000016">
    <property type="protein sequence ID" value="ORX53139.1"/>
    <property type="molecule type" value="Genomic_DNA"/>
</dbReference>